<reference evidence="5" key="2">
    <citation type="submission" date="2019-06" db="EMBL/GenBank/DDBJ databases">
        <title>Genomics analysis of Aphanomyces spp. identifies a new class of oomycete effector associated with host adaptation.</title>
        <authorList>
            <person name="Gaulin E."/>
        </authorList>
    </citation>
    <scope>NUCLEOTIDE SEQUENCE</scope>
    <source>
        <strain evidence="5">CBS 578.67</strain>
    </source>
</reference>
<gene>
    <name evidence="6" type="primary">Aste57867_3555</name>
    <name evidence="5" type="ORF">As57867_003544</name>
    <name evidence="6" type="ORF">ASTE57867_3555</name>
</gene>
<organism evidence="6 7">
    <name type="scientific">Aphanomyces stellatus</name>
    <dbReference type="NCBI Taxonomy" id="120398"/>
    <lineage>
        <taxon>Eukaryota</taxon>
        <taxon>Sar</taxon>
        <taxon>Stramenopiles</taxon>
        <taxon>Oomycota</taxon>
        <taxon>Saprolegniomycetes</taxon>
        <taxon>Saprolegniales</taxon>
        <taxon>Verrucalvaceae</taxon>
        <taxon>Aphanomyces</taxon>
    </lineage>
</organism>
<evidence type="ECO:0000313" key="5">
    <source>
        <dbReference type="EMBL" id="KAF0715139.1"/>
    </source>
</evidence>
<keyword evidence="3" id="KW-0520">NAD</keyword>
<evidence type="ECO:0000256" key="2">
    <source>
        <dbReference type="ARBA" id="ARBA00023002"/>
    </source>
</evidence>
<keyword evidence="2" id="KW-0560">Oxidoreductase</keyword>
<dbReference type="PANTHER" id="PTHR43521:SF7">
    <property type="entry name" value="DELTA-1-PYRROLINE-5-CARBOXYLATE DEHYDROGENASE 12A1, MITOCHONDRIAL"/>
    <property type="match status" value="1"/>
</dbReference>
<proteinExistence type="inferred from homology"/>
<evidence type="ECO:0000259" key="4">
    <source>
        <dbReference type="Pfam" id="PF00171"/>
    </source>
</evidence>
<dbReference type="InterPro" id="IPR016162">
    <property type="entry name" value="Ald_DH_N"/>
</dbReference>
<evidence type="ECO:0000256" key="1">
    <source>
        <dbReference type="ARBA" id="ARBA00009986"/>
    </source>
</evidence>
<sequence length="549" mass="61025">MLTRRLLRAPLLRASSLRHVSGASYPMPSWAKVNPETVSGEYPADIHNLLNGEWVSTKKSEGIKDPLTGKVFLNVPLTQSDELQPYIDNMLKTPKHGLHNPFKNVERYLLYGDVSHKAAAMLREPHIEHYFIRLIQRVAPKSYIQAKNEVVVTRKFLENFSGDQVRFLARSFGVPGDHLGQMSTGHRWPYGPVALITPFNFPFEIPVLQLFGALYMGNRPTLKLDSKVAVVMYEALRMFHACGMPTTDVDFINSDGPVMNELLLKGHPKNTLFTGSSVVAEKLAKDLKGRIKLEDAGFDWKILGPDVSDVDYVAWVSDQDAYACSGQKCSAQSILFMHKNWTKAGFEDKIKALAARRQLDDLTVGPVLTVTTKRMLAHVDNLLKIPGARLVFGGKELKNHSIPEIYGAIEPTAVFVPLKEATKPEHFDLVTTEIFGPFQILTEYETDADVDTVLSMLERMEAHLTASVVSNDIAFQQHILANTVNGTTYNGIRARTTGAPQNHWFGPAGDPRAGAIGTPEAIKLVWSCHREIINDFGPIGSDWTTPKAT</sequence>
<dbReference type="InterPro" id="IPR044638">
    <property type="entry name" value="ALDH7A1-like"/>
</dbReference>
<name>A0A485KDU7_9STRA</name>
<dbReference type="Gene3D" id="3.40.605.10">
    <property type="entry name" value="Aldehyde Dehydrogenase, Chain A, domain 1"/>
    <property type="match status" value="1"/>
</dbReference>
<accession>A0A485KDU7</accession>
<comment type="similarity">
    <text evidence="1">Belongs to the aldehyde dehydrogenase family.</text>
</comment>
<reference evidence="6 7" key="1">
    <citation type="submission" date="2019-03" db="EMBL/GenBank/DDBJ databases">
        <authorList>
            <person name="Gaulin E."/>
            <person name="Dumas B."/>
        </authorList>
    </citation>
    <scope>NUCLEOTIDE SEQUENCE [LARGE SCALE GENOMIC DNA]</scope>
    <source>
        <strain evidence="6">CBS 568.67</strain>
    </source>
</reference>
<dbReference type="EMBL" id="CAADRA010000628">
    <property type="protein sequence ID" value="VFT80718.1"/>
    <property type="molecule type" value="Genomic_DNA"/>
</dbReference>
<evidence type="ECO:0000256" key="3">
    <source>
        <dbReference type="ARBA" id="ARBA00023027"/>
    </source>
</evidence>
<dbReference type="Pfam" id="PF00171">
    <property type="entry name" value="Aldedh"/>
    <property type="match status" value="1"/>
</dbReference>
<dbReference type="InterPro" id="IPR016163">
    <property type="entry name" value="Ald_DH_C"/>
</dbReference>
<dbReference type="PROSITE" id="PS00070">
    <property type="entry name" value="ALDEHYDE_DEHYDR_CYS"/>
    <property type="match status" value="1"/>
</dbReference>
<dbReference type="EMBL" id="VJMH01000628">
    <property type="protein sequence ID" value="KAF0715139.1"/>
    <property type="molecule type" value="Genomic_DNA"/>
</dbReference>
<dbReference type="PANTHER" id="PTHR43521">
    <property type="entry name" value="ALPHA-AMINOADIPIC SEMIALDEHYDE DEHYDROGENASE"/>
    <property type="match status" value="1"/>
</dbReference>
<dbReference type="Proteomes" id="UP000332933">
    <property type="component" value="Unassembled WGS sequence"/>
</dbReference>
<dbReference type="OrthoDB" id="440325at2759"/>
<protein>
    <submittedName>
        <fullName evidence="6">Aste57867_3555 protein</fullName>
    </submittedName>
</protein>
<dbReference type="GO" id="GO:0004029">
    <property type="term" value="F:aldehyde dehydrogenase (NAD+) activity"/>
    <property type="evidence" value="ECO:0007669"/>
    <property type="project" value="InterPro"/>
</dbReference>
<feature type="domain" description="Aldehyde dehydrogenase" evidence="4">
    <location>
        <begin position="60"/>
        <end position="489"/>
    </location>
</feature>
<evidence type="ECO:0000313" key="6">
    <source>
        <dbReference type="EMBL" id="VFT80718.1"/>
    </source>
</evidence>
<dbReference type="InterPro" id="IPR016160">
    <property type="entry name" value="Ald_DH_CS_CYS"/>
</dbReference>
<dbReference type="SUPFAM" id="SSF53720">
    <property type="entry name" value="ALDH-like"/>
    <property type="match status" value="1"/>
</dbReference>
<keyword evidence="7" id="KW-1185">Reference proteome</keyword>
<dbReference type="InterPro" id="IPR016161">
    <property type="entry name" value="Ald_DH/histidinol_DH"/>
</dbReference>
<dbReference type="FunFam" id="3.40.309.10:FF:000023">
    <property type="entry name" value="Aldehyde dehydrogenase 12"/>
    <property type="match status" value="1"/>
</dbReference>
<evidence type="ECO:0000313" key="7">
    <source>
        <dbReference type="Proteomes" id="UP000332933"/>
    </source>
</evidence>
<dbReference type="AlphaFoldDB" id="A0A485KDU7"/>
<dbReference type="FunFam" id="3.40.605.10:FF:000019">
    <property type="entry name" value="probable aldehyde dehydrogenase"/>
    <property type="match status" value="1"/>
</dbReference>
<dbReference type="Gene3D" id="3.40.309.10">
    <property type="entry name" value="Aldehyde Dehydrogenase, Chain A, domain 2"/>
    <property type="match status" value="1"/>
</dbReference>
<dbReference type="InterPro" id="IPR015590">
    <property type="entry name" value="Aldehyde_DH_dom"/>
</dbReference>